<dbReference type="GO" id="GO:0000166">
    <property type="term" value="F:nucleotide binding"/>
    <property type="evidence" value="ECO:0007669"/>
    <property type="project" value="UniProtKB-KW"/>
</dbReference>
<dbReference type="InterPro" id="IPR008334">
    <property type="entry name" value="5'-Nucleotdase_C"/>
</dbReference>
<evidence type="ECO:0000256" key="2">
    <source>
        <dbReference type="RuleBase" id="RU362119"/>
    </source>
</evidence>
<dbReference type="GO" id="GO:0030288">
    <property type="term" value="C:outer membrane-bounded periplasmic space"/>
    <property type="evidence" value="ECO:0007669"/>
    <property type="project" value="TreeGrafter"/>
</dbReference>
<comment type="similarity">
    <text evidence="2">Belongs to the 5'-nucleotidase family.</text>
</comment>
<gene>
    <name evidence="5" type="ORF">ESZ47_07840</name>
</gene>
<dbReference type="GO" id="GO:0016787">
    <property type="term" value="F:hydrolase activity"/>
    <property type="evidence" value="ECO:0007669"/>
    <property type="project" value="UniProtKB-KW"/>
</dbReference>
<sequence length="501" mass="56497">MKHFKIYYTSDVHGYLWPTDYIQKTEQNQGLINVAENYKKDGNTLIIDGGDMYQGSPLMQYLKKNDEGDPVSTMMNMAGYDYVTLGNHDFNDGFDVLKERLSHLNATVIAENVTDEQGNSLYPAQIKTLADGTKIGLIGLVTDYINIWEDPMHLSGIKIESPLIKAVKTIEHLRKEADIVIGIYHGGFERDLATGTVVSHTTENIAWQLTEKLDLDILLTAHQHAAVEPQFINDTLTLQLRNQATSYAEIDGEFTDDNWHFSAQINSAGEKSNTDMKSILQPINNKVEKWLDQPLARLSNPVAIEKPINLAQYGNDFLRLVAKVQLVASGAQITLQGLNNNPSYLPQEMTLRSILQNYPFDNSLVVKRVNGKDLRSALEHTARYFVINDGQLALNPDWLSPKVEHYNYDLVYGLTYTINVNHPFGKRITEFKYNGKNIADTDEITVAMNNYRAVGGGDFPEYAKAQTMWSGDQSIQDMIIAYIGQYKELPTEPKLQLSVTY</sequence>
<dbReference type="SUPFAM" id="SSF56300">
    <property type="entry name" value="Metallo-dependent phosphatases"/>
    <property type="match status" value="1"/>
</dbReference>
<dbReference type="InterPro" id="IPR006179">
    <property type="entry name" value="5_nucleotidase/apyrase"/>
</dbReference>
<dbReference type="AlphaFoldDB" id="A0A6P2CM48"/>
<dbReference type="Gene3D" id="3.90.780.10">
    <property type="entry name" value="5'-Nucleotidase, C-terminal domain"/>
    <property type="match status" value="1"/>
</dbReference>
<protein>
    <submittedName>
        <fullName evidence="5">Bifunctional metallophosphatase/5'-nucleotidase</fullName>
    </submittedName>
</protein>
<evidence type="ECO:0000259" key="3">
    <source>
        <dbReference type="Pfam" id="PF00149"/>
    </source>
</evidence>
<dbReference type="PRINTS" id="PR01607">
    <property type="entry name" value="APYRASEFAMLY"/>
</dbReference>
<dbReference type="PANTHER" id="PTHR11575">
    <property type="entry name" value="5'-NUCLEOTIDASE-RELATED"/>
    <property type="match status" value="1"/>
</dbReference>
<keyword evidence="6" id="KW-1185">Reference proteome</keyword>
<dbReference type="GO" id="GO:0009166">
    <property type="term" value="P:nucleotide catabolic process"/>
    <property type="evidence" value="ECO:0007669"/>
    <property type="project" value="InterPro"/>
</dbReference>
<dbReference type="OrthoDB" id="9801679at2"/>
<evidence type="ECO:0000259" key="4">
    <source>
        <dbReference type="Pfam" id="PF02872"/>
    </source>
</evidence>
<organism evidence="5 6">
    <name type="scientific">Leuconostoc litchii</name>
    <dbReference type="NCBI Taxonomy" id="1981069"/>
    <lineage>
        <taxon>Bacteria</taxon>
        <taxon>Bacillati</taxon>
        <taxon>Bacillota</taxon>
        <taxon>Bacilli</taxon>
        <taxon>Lactobacillales</taxon>
        <taxon>Lactobacillaceae</taxon>
        <taxon>Leuconostoc</taxon>
    </lineage>
</organism>
<dbReference type="Proteomes" id="UP000442244">
    <property type="component" value="Unassembled WGS sequence"/>
</dbReference>
<evidence type="ECO:0000313" key="6">
    <source>
        <dbReference type="Proteomes" id="UP000442244"/>
    </source>
</evidence>
<dbReference type="Pfam" id="PF02872">
    <property type="entry name" value="5_nucleotid_C"/>
    <property type="match status" value="1"/>
</dbReference>
<keyword evidence="1" id="KW-0732">Signal</keyword>
<proteinExistence type="inferred from homology"/>
<dbReference type="EMBL" id="SDGY01000005">
    <property type="protein sequence ID" value="TYC46376.1"/>
    <property type="molecule type" value="Genomic_DNA"/>
</dbReference>
<dbReference type="Pfam" id="PF00149">
    <property type="entry name" value="Metallophos"/>
    <property type="match status" value="1"/>
</dbReference>
<dbReference type="InterPro" id="IPR036907">
    <property type="entry name" value="5'-Nucleotdase_C_sf"/>
</dbReference>
<accession>A0A6P2CM48</accession>
<dbReference type="InterPro" id="IPR004843">
    <property type="entry name" value="Calcineurin-like_PHP"/>
</dbReference>
<dbReference type="InterPro" id="IPR029052">
    <property type="entry name" value="Metallo-depent_PP-like"/>
</dbReference>
<dbReference type="SUPFAM" id="SSF55816">
    <property type="entry name" value="5'-nucleotidase (syn. UDP-sugar hydrolase), C-terminal domain"/>
    <property type="match status" value="1"/>
</dbReference>
<feature type="domain" description="5'-Nucleotidase C-terminal" evidence="4">
    <location>
        <begin position="317"/>
        <end position="460"/>
    </location>
</feature>
<name>A0A6P2CM48_9LACO</name>
<reference evidence="5 6" key="1">
    <citation type="submission" date="2019-01" db="EMBL/GenBank/DDBJ databases">
        <title>Leuconostoc litchii sp. nov., a novel lactic acid bacterium isolated from lychee.</title>
        <authorList>
            <person name="Wang L.-T."/>
        </authorList>
    </citation>
    <scope>NUCLEOTIDE SEQUENCE [LARGE SCALE GENOMIC DNA]</scope>
    <source>
        <strain evidence="5 6">MB7</strain>
    </source>
</reference>
<evidence type="ECO:0000313" key="5">
    <source>
        <dbReference type="EMBL" id="TYC46376.1"/>
    </source>
</evidence>
<keyword evidence="2" id="KW-0378">Hydrolase</keyword>
<dbReference type="Gene3D" id="3.60.21.10">
    <property type="match status" value="1"/>
</dbReference>
<comment type="caution">
    <text evidence="5">The sequence shown here is derived from an EMBL/GenBank/DDBJ whole genome shotgun (WGS) entry which is preliminary data.</text>
</comment>
<dbReference type="RefSeq" id="WP_148606340.1">
    <property type="nucleotide sequence ID" value="NZ_BSUV01000001.1"/>
</dbReference>
<evidence type="ECO:0000256" key="1">
    <source>
        <dbReference type="ARBA" id="ARBA00022729"/>
    </source>
</evidence>
<feature type="domain" description="Calcineurin-like phosphoesterase" evidence="3">
    <location>
        <begin position="4"/>
        <end position="225"/>
    </location>
</feature>
<keyword evidence="2" id="KW-0547">Nucleotide-binding</keyword>
<dbReference type="PANTHER" id="PTHR11575:SF6">
    <property type="entry name" value="2',3'-CYCLIC-NUCLEOTIDE 2'-PHOSPHODIESTERASE_3'-NUCLEOTIDASE"/>
    <property type="match status" value="1"/>
</dbReference>